<sequence length="886" mass="97438">MNAQRIILLLVFICTLSNQELTAQIKRTIKGSVKDSTNQGIPGSHIRVIAGKDTLTAIADKDGGFSIANITVKRLDLMVRSIGYKAYASDITFEDDQNQFDLGDIVLKTASNMLDEVVIKGKITPIRVMKDTIEYNTEAFVIREGDYVEDLLKQFPGMIVSDNGKVTAMGKELTKLRVNGKDFFTSNVAEFIKKLPSSIFSHIQVIDDYGDEANFTGIKVGQPKKILNLVTKPGKDKGTFANISTSAATSNAYGLNGNGNLWKGARQIGINAALDNTSNAALINKGIAGSATFANNIAKKLNLRSHYNLGGGTIENTNFSNMESINSLGSINSVNESKNNSRNAAHRLSMAVSSTEIGEYFDVHLAGGLSKANSENTSSSLQTGVIRQDLFTSSGNKQNNPNLSLDVSWGFKGKKKDGKDKRGRLSFNLSARLVGSRNDQDILTDIDYYDQTTNKKIKDSLLNRLVETRNADRGLNTGLNYSIPLNKTTDTIHKSLEFSYSFNLTSNNNALETRVRDAAGKISFIDSLSNVYTSTFINHSIRAGYRYGSNKINYSIGFSLQPSALTGSYEGRTDKINQKTFNSSPSANFSYVITKTQSINMNYNGSSYAPRFDQLQPVPDTRNLQNVIIGNPDLKTSFYHSANINYSLFGLTSGRTLEVSFGAYAMQNQVANNIILIKDTLNSLKQETRFVNVNGNYNINSGYNASLPFAERKFVVSIAGNVALSNAVIFTDNIKNNNKGLAYSQNVNLHVQLKSLSGGAGASYSNSENNYSHSTFRPPNLESLSFNMNCSFKIRKSFNTSVDVSKSFTSGYTMGANNPLLINASVYKSFFKNNRASVNLRVADLLNQGNNLFRTVFDNTIVENRSKQITRYFMATFSMNLEKFVK</sequence>
<accession>A0A2D1U4E0</accession>
<evidence type="ECO:0000259" key="1">
    <source>
        <dbReference type="Pfam" id="PF14905"/>
    </source>
</evidence>
<dbReference type="Pfam" id="PF14905">
    <property type="entry name" value="OMP_b-brl_3"/>
    <property type="match status" value="1"/>
</dbReference>
<dbReference type="OrthoDB" id="1086219at2"/>
<organism evidence="2 3">
    <name type="scientific">Pedobacter ginsengisoli</name>
    <dbReference type="NCBI Taxonomy" id="363852"/>
    <lineage>
        <taxon>Bacteria</taxon>
        <taxon>Pseudomonadati</taxon>
        <taxon>Bacteroidota</taxon>
        <taxon>Sphingobacteriia</taxon>
        <taxon>Sphingobacteriales</taxon>
        <taxon>Sphingobacteriaceae</taxon>
        <taxon>Pedobacter</taxon>
    </lineage>
</organism>
<gene>
    <name evidence="2" type="ORF">CPT03_08240</name>
</gene>
<reference evidence="2 3" key="1">
    <citation type="submission" date="2017-10" db="EMBL/GenBank/DDBJ databases">
        <title>Whole genome of Pedobacter ginsengisoli T01R-27 isolated from tomato rhizosphere.</title>
        <authorList>
            <person name="Weon H.-Y."/>
            <person name="Lee S.A."/>
            <person name="Sang M.K."/>
            <person name="Song J."/>
        </authorList>
    </citation>
    <scope>NUCLEOTIDE SEQUENCE [LARGE SCALE GENOMIC DNA]</scope>
    <source>
        <strain evidence="2 3">T01R-27</strain>
    </source>
</reference>
<dbReference type="InterPro" id="IPR041700">
    <property type="entry name" value="OMP_b-brl_3"/>
</dbReference>
<dbReference type="SUPFAM" id="SSF56935">
    <property type="entry name" value="Porins"/>
    <property type="match status" value="1"/>
</dbReference>
<dbReference type="SUPFAM" id="SSF49464">
    <property type="entry name" value="Carboxypeptidase regulatory domain-like"/>
    <property type="match status" value="1"/>
</dbReference>
<dbReference type="AlphaFoldDB" id="A0A2D1U4E0"/>
<protein>
    <recommendedName>
        <fullName evidence="1">Outer membrane protein beta-barrel domain-containing protein</fullName>
    </recommendedName>
</protein>
<dbReference type="Gene3D" id="2.60.40.1120">
    <property type="entry name" value="Carboxypeptidase-like, regulatory domain"/>
    <property type="match status" value="1"/>
</dbReference>
<dbReference type="InterPro" id="IPR008969">
    <property type="entry name" value="CarboxyPept-like_regulatory"/>
</dbReference>
<proteinExistence type="predicted"/>
<dbReference type="EMBL" id="CP024091">
    <property type="protein sequence ID" value="ATP56462.1"/>
    <property type="molecule type" value="Genomic_DNA"/>
</dbReference>
<dbReference type="RefSeq" id="WP_099438404.1">
    <property type="nucleotide sequence ID" value="NZ_CP024091.1"/>
</dbReference>
<dbReference type="Pfam" id="PF13620">
    <property type="entry name" value="CarboxypepD_reg"/>
    <property type="match status" value="1"/>
</dbReference>
<keyword evidence="3" id="KW-1185">Reference proteome</keyword>
<name>A0A2D1U4E0_9SPHI</name>
<evidence type="ECO:0000313" key="3">
    <source>
        <dbReference type="Proteomes" id="UP000223749"/>
    </source>
</evidence>
<dbReference type="Proteomes" id="UP000223749">
    <property type="component" value="Chromosome"/>
</dbReference>
<evidence type="ECO:0000313" key="2">
    <source>
        <dbReference type="EMBL" id="ATP56462.1"/>
    </source>
</evidence>
<dbReference type="KEGG" id="pgs:CPT03_08240"/>
<feature type="domain" description="Outer membrane protein beta-barrel" evidence="1">
    <location>
        <begin position="426"/>
        <end position="878"/>
    </location>
</feature>